<dbReference type="OrthoDB" id="7189469at2"/>
<feature type="region of interest" description="Disordered" evidence="1">
    <location>
        <begin position="112"/>
        <end position="240"/>
    </location>
</feature>
<dbReference type="Pfam" id="PF10691">
    <property type="entry name" value="DUF2497"/>
    <property type="match status" value="1"/>
</dbReference>
<evidence type="ECO:0000313" key="3">
    <source>
        <dbReference type="Proteomes" id="UP000095042"/>
    </source>
</evidence>
<reference evidence="2 3" key="1">
    <citation type="journal article" date="2016" name="Environ. Microbiol.">
        <title>New Methyloceanibacter diversity from North Sea sediments includes methanotroph containing solely the soluble methane monooxygenase.</title>
        <authorList>
            <person name="Vekeman B."/>
            <person name="Kerckhof F.M."/>
            <person name="Cremers G."/>
            <person name="de Vos P."/>
            <person name="Vandamme P."/>
            <person name="Boon N."/>
            <person name="Op den Camp H.J."/>
            <person name="Heylen K."/>
        </authorList>
    </citation>
    <scope>NUCLEOTIDE SEQUENCE [LARGE SCALE GENOMIC DNA]</scope>
    <source>
        <strain evidence="2 3">R-67177</strain>
    </source>
</reference>
<dbReference type="EMBL" id="LPWD01000415">
    <property type="protein sequence ID" value="ODS02091.1"/>
    <property type="molecule type" value="Genomic_DNA"/>
</dbReference>
<sequence length="410" mass="44465">MSSTERAPEPTMEEILASIRRIITDDEAGQGSAEKPAQKAQAEDESLEGEADNQIIDDIARVLSGGGEAPASEEEEILDLTAELGGLELVEDDDEPVLEVTEVTEIEVLELDDAEPVFEPDAEMSDAAFAEDATPEFVEEPAQETPPPPPQMAAPEPPMPPQPQAQAPAPEPAAPPAPEPVASAGEEAASALERAIAALRAGQVPTSTTPQAEPFQFQAAPQPEAMTASESGPEMESEPMPMAVPMDALEPAEETHPEFGAQSEPEAYERFEAQPDTAPVIEPLDDFMDEPEDESMDEPELVLAEIEETVEFVEPEQDEAEPEAPPFWPAQASEEQPAEPEPEASFEPELEPVLTQTNGIGGHHAEGPSRTLEDSIKDMLRPMLREWLDDNMPRIIRDELDTDSLRRHQD</sequence>
<feature type="compositionally biased region" description="Acidic residues" evidence="1">
    <location>
        <begin position="133"/>
        <end position="142"/>
    </location>
</feature>
<feature type="compositionally biased region" description="Acidic residues" evidence="1">
    <location>
        <begin position="112"/>
        <end position="124"/>
    </location>
</feature>
<feature type="compositionally biased region" description="Low complexity" evidence="1">
    <location>
        <begin position="180"/>
        <end position="201"/>
    </location>
</feature>
<feature type="compositionally biased region" description="Pro residues" evidence="1">
    <location>
        <begin position="144"/>
        <end position="179"/>
    </location>
</feature>
<feature type="compositionally biased region" description="Acidic residues" evidence="1">
    <location>
        <begin position="313"/>
        <end position="322"/>
    </location>
</feature>
<protein>
    <recommendedName>
        <fullName evidence="4">Pole-organizing protein PopZ</fullName>
    </recommendedName>
</protein>
<comment type="caution">
    <text evidence="2">The sequence shown here is derived from an EMBL/GenBank/DDBJ whole genome shotgun (WGS) entry which is preliminary data.</text>
</comment>
<keyword evidence="3" id="KW-1185">Reference proteome</keyword>
<dbReference type="InterPro" id="IPR019632">
    <property type="entry name" value="DUF2497"/>
</dbReference>
<dbReference type="Proteomes" id="UP000095042">
    <property type="component" value="Unassembled WGS sequence"/>
</dbReference>
<evidence type="ECO:0000313" key="2">
    <source>
        <dbReference type="EMBL" id="ODS02091.1"/>
    </source>
</evidence>
<feature type="compositionally biased region" description="Acidic residues" evidence="1">
    <location>
        <begin position="283"/>
        <end position="298"/>
    </location>
</feature>
<accession>A0A1E3W8I8</accession>
<name>A0A1E3W8I8_9HYPH</name>
<gene>
    <name evidence="2" type="ORF">AUC71_02465</name>
</gene>
<feature type="region of interest" description="Disordered" evidence="1">
    <location>
        <begin position="23"/>
        <end position="53"/>
    </location>
</feature>
<organism evidence="2 3">
    <name type="scientific">Methyloceanibacter marginalis</name>
    <dbReference type="NCBI Taxonomy" id="1774971"/>
    <lineage>
        <taxon>Bacteria</taxon>
        <taxon>Pseudomonadati</taxon>
        <taxon>Pseudomonadota</taxon>
        <taxon>Alphaproteobacteria</taxon>
        <taxon>Hyphomicrobiales</taxon>
        <taxon>Hyphomicrobiaceae</taxon>
        <taxon>Methyloceanibacter</taxon>
    </lineage>
</organism>
<evidence type="ECO:0000256" key="1">
    <source>
        <dbReference type="SAM" id="MobiDB-lite"/>
    </source>
</evidence>
<evidence type="ECO:0008006" key="4">
    <source>
        <dbReference type="Google" id="ProtNLM"/>
    </source>
</evidence>
<proteinExistence type="predicted"/>
<feature type="region of interest" description="Disordered" evidence="1">
    <location>
        <begin position="313"/>
        <end position="374"/>
    </location>
</feature>
<feature type="region of interest" description="Disordered" evidence="1">
    <location>
        <begin position="275"/>
        <end position="298"/>
    </location>
</feature>
<feature type="compositionally biased region" description="Acidic residues" evidence="1">
    <location>
        <begin position="336"/>
        <end position="350"/>
    </location>
</feature>
<dbReference type="RefSeq" id="WP_069624736.1">
    <property type="nucleotide sequence ID" value="NZ_LPWD01000415.1"/>
</dbReference>
<feature type="compositionally biased region" description="Basic and acidic residues" evidence="1">
    <location>
        <begin position="363"/>
        <end position="374"/>
    </location>
</feature>
<feature type="compositionally biased region" description="Low complexity" evidence="1">
    <location>
        <begin position="210"/>
        <end position="240"/>
    </location>
</feature>
<dbReference type="AlphaFoldDB" id="A0A1E3W8I8"/>